<dbReference type="OrthoDB" id="6502734at2759"/>
<protein>
    <submittedName>
        <fullName evidence="1">Pdz domain related</fullName>
    </submittedName>
</protein>
<dbReference type="RefSeq" id="XP_067919379.1">
    <property type="nucleotide sequence ID" value="XM_068068644.1"/>
</dbReference>
<dbReference type="GeneID" id="94431855"/>
<dbReference type="EMBL" id="MIGC01004781">
    <property type="protein sequence ID" value="PHJ17661.1"/>
    <property type="molecule type" value="Genomic_DNA"/>
</dbReference>
<organism evidence="1 2">
    <name type="scientific">Cystoisospora suis</name>
    <dbReference type="NCBI Taxonomy" id="483139"/>
    <lineage>
        <taxon>Eukaryota</taxon>
        <taxon>Sar</taxon>
        <taxon>Alveolata</taxon>
        <taxon>Apicomplexa</taxon>
        <taxon>Conoidasida</taxon>
        <taxon>Coccidia</taxon>
        <taxon>Eucoccidiorida</taxon>
        <taxon>Eimeriorina</taxon>
        <taxon>Sarcocystidae</taxon>
        <taxon>Cystoisospora</taxon>
    </lineage>
</organism>
<dbReference type="SUPFAM" id="SSF50156">
    <property type="entry name" value="PDZ domain-like"/>
    <property type="match status" value="1"/>
</dbReference>
<proteinExistence type="predicted"/>
<dbReference type="Proteomes" id="UP000221165">
    <property type="component" value="Unassembled WGS sequence"/>
</dbReference>
<accession>A0A2C6JMX5</accession>
<dbReference type="InterPro" id="IPR036034">
    <property type="entry name" value="PDZ_sf"/>
</dbReference>
<sequence>MPTGLAIGANDEALGGCYVAYVAEDSKAQKAGIRAGDQIVAAGEKVLLARPLKECLDALTFPERPYPLPRNTRLPSIRTLFFRGCLTDLYGAKAFIHLEESGRLQDIFESVPSYYALRHGGEGGGEEEDSHFLTEDQNLSLHEKMVGKLRLDKAFGRNPDLDEFIKRGEKEEKHIL</sequence>
<reference evidence="1 2" key="1">
    <citation type="journal article" date="2017" name="Int. J. Parasitol.">
        <title>The genome of the protozoan parasite Cystoisospora suis and a reverse vaccinology approach to identify vaccine candidates.</title>
        <authorList>
            <person name="Palmieri N."/>
            <person name="Shrestha A."/>
            <person name="Ruttkowski B."/>
            <person name="Beck T."/>
            <person name="Vogl C."/>
            <person name="Tomley F."/>
            <person name="Blake D.P."/>
            <person name="Joachim A."/>
        </authorList>
    </citation>
    <scope>NUCLEOTIDE SEQUENCE [LARGE SCALE GENOMIC DNA]</scope>
    <source>
        <strain evidence="1 2">Wien I</strain>
    </source>
</reference>
<dbReference type="Gene3D" id="2.30.42.10">
    <property type="match status" value="1"/>
</dbReference>
<gene>
    <name evidence="1" type="ORF">CSUI_008515</name>
</gene>
<name>A0A2C6JMX5_9APIC</name>
<comment type="caution">
    <text evidence="1">The sequence shown here is derived from an EMBL/GenBank/DDBJ whole genome shotgun (WGS) entry which is preliminary data.</text>
</comment>
<dbReference type="AlphaFoldDB" id="A0A2C6JMX5"/>
<evidence type="ECO:0000313" key="2">
    <source>
        <dbReference type="Proteomes" id="UP000221165"/>
    </source>
</evidence>
<evidence type="ECO:0000313" key="1">
    <source>
        <dbReference type="EMBL" id="PHJ17661.1"/>
    </source>
</evidence>
<dbReference type="VEuPathDB" id="ToxoDB:CSUI_008515"/>
<keyword evidence="2" id="KW-1185">Reference proteome</keyword>